<dbReference type="EMBL" id="CAIIXF020000002">
    <property type="protein sequence ID" value="CAH1777479.1"/>
    <property type="molecule type" value="Genomic_DNA"/>
</dbReference>
<keyword evidence="3 10" id="KW-0436">Ligase</keyword>
<dbReference type="Pfam" id="PF03485">
    <property type="entry name" value="Arg_tRNA_synt_N"/>
    <property type="match status" value="1"/>
</dbReference>
<dbReference type="InterPro" id="IPR001278">
    <property type="entry name" value="Arg-tRNA-ligase"/>
</dbReference>
<accession>A0A8S4N7U2</accession>
<comment type="catalytic activity">
    <reaction evidence="9">
        <text>tRNA(Arg) + L-arginine + ATP = L-arginyl-tRNA(Arg) + AMP + diphosphate</text>
        <dbReference type="Rhea" id="RHEA:20301"/>
        <dbReference type="Rhea" id="RHEA-COMP:9658"/>
        <dbReference type="Rhea" id="RHEA-COMP:9673"/>
        <dbReference type="ChEBI" id="CHEBI:30616"/>
        <dbReference type="ChEBI" id="CHEBI:32682"/>
        <dbReference type="ChEBI" id="CHEBI:33019"/>
        <dbReference type="ChEBI" id="CHEBI:78442"/>
        <dbReference type="ChEBI" id="CHEBI:78513"/>
        <dbReference type="ChEBI" id="CHEBI:456215"/>
        <dbReference type="EC" id="6.1.1.19"/>
    </reaction>
</comment>
<keyword evidence="7 10" id="KW-0030">Aminoacyl-tRNA synthetase</keyword>
<dbReference type="OrthoDB" id="68056at2759"/>
<evidence type="ECO:0000256" key="7">
    <source>
        <dbReference type="ARBA" id="ARBA00023146"/>
    </source>
</evidence>
<evidence type="ECO:0000256" key="4">
    <source>
        <dbReference type="ARBA" id="ARBA00022741"/>
    </source>
</evidence>
<keyword evidence="6 10" id="KW-0648">Protein biosynthesis</keyword>
<dbReference type="NCBIfam" id="TIGR00456">
    <property type="entry name" value="argS"/>
    <property type="match status" value="1"/>
</dbReference>
<evidence type="ECO:0000256" key="8">
    <source>
        <dbReference type="ARBA" id="ARBA00033033"/>
    </source>
</evidence>
<evidence type="ECO:0000256" key="2">
    <source>
        <dbReference type="ARBA" id="ARBA00012837"/>
    </source>
</evidence>
<dbReference type="PANTHER" id="PTHR11956">
    <property type="entry name" value="ARGINYL-TRNA SYNTHETASE"/>
    <property type="match status" value="1"/>
</dbReference>
<comment type="similarity">
    <text evidence="1 10">Belongs to the class-I aminoacyl-tRNA synthetase family.</text>
</comment>
<dbReference type="Gene3D" id="3.40.50.620">
    <property type="entry name" value="HUPs"/>
    <property type="match status" value="1"/>
</dbReference>
<evidence type="ECO:0000256" key="9">
    <source>
        <dbReference type="ARBA" id="ARBA00049339"/>
    </source>
</evidence>
<dbReference type="SMART" id="SM01016">
    <property type="entry name" value="Arg_tRNA_synt_N"/>
    <property type="match status" value="1"/>
</dbReference>
<reference evidence="12" key="1">
    <citation type="submission" date="2022-03" db="EMBL/GenBank/DDBJ databases">
        <authorList>
            <person name="Martin C."/>
        </authorList>
    </citation>
    <scope>NUCLEOTIDE SEQUENCE</scope>
</reference>
<dbReference type="InterPro" id="IPR036695">
    <property type="entry name" value="Arg-tRNA-synth_N_sf"/>
</dbReference>
<comment type="caution">
    <text evidence="12">The sequence shown here is derived from an EMBL/GenBank/DDBJ whole genome shotgun (WGS) entry which is preliminary data.</text>
</comment>
<dbReference type="FunFam" id="3.30.1360.70:FF:000002">
    <property type="entry name" value="arginine--tRNA ligase, cytoplasmic"/>
    <property type="match status" value="1"/>
</dbReference>
<evidence type="ECO:0000256" key="10">
    <source>
        <dbReference type="RuleBase" id="RU363038"/>
    </source>
</evidence>
<dbReference type="InterPro" id="IPR035684">
    <property type="entry name" value="ArgRS_core"/>
</dbReference>
<evidence type="ECO:0000259" key="11">
    <source>
        <dbReference type="SMART" id="SM01016"/>
    </source>
</evidence>
<dbReference type="CDD" id="cd00671">
    <property type="entry name" value="ArgRS_core"/>
    <property type="match status" value="1"/>
</dbReference>
<evidence type="ECO:0000313" key="12">
    <source>
        <dbReference type="EMBL" id="CAH1777479.1"/>
    </source>
</evidence>
<dbReference type="GO" id="GO:0005737">
    <property type="term" value="C:cytoplasm"/>
    <property type="evidence" value="ECO:0007669"/>
    <property type="project" value="InterPro"/>
</dbReference>
<name>A0A8S4N7U2_OWEFU</name>
<dbReference type="FunFam" id="3.40.50.620:FF:000116">
    <property type="entry name" value="Arginine--tRNA ligase"/>
    <property type="match status" value="1"/>
</dbReference>
<sequence>MDNFRCKIFEAKAMKAEAMIGLLEKQVANLQDPEKLLATSAITPELEALQAENAKLKYQMNHLKRSLQAEMSKMSKPSSNNMLSLIEALTELFGRSIQTAYPMLSDPVSAITPSGKPTFGDYQCNSAMTLSQQLKSQGVKTNPREIAQNVVNSLPENDLIEKTEIAGPGFINIHMKKSFVASQLNDILNKGVRPPSVGAKKRVVIDMSSPNIAKEMHVGHLRSTIIGESISRLVEYVGHDVLKLNHVGDWGTQFGMLVAHLVEKFPNYKTVSPPISDLQAFYKESKVRFDSDEEFKKRAYAAVVSLQSKEPNTTKAWNLICDVSRKEFQKIYERLNIENLVERGESFYQDRMKSMVNDFTAKGFLEEDEGRKIMWGPGYKVPLTIVKSDGGFTYDTSDMAAIRQRLKDEKGDWLIYVVDSGQGGHFDIIFSAAEKVGYLDRKRQRVDHVGFGVVLGEDK</sequence>
<feature type="domain" description="Arginyl tRNA synthetase N-terminal" evidence="11">
    <location>
        <begin position="87"/>
        <end position="175"/>
    </location>
</feature>
<keyword evidence="4 10" id="KW-0547">Nucleotide-binding</keyword>
<evidence type="ECO:0000256" key="5">
    <source>
        <dbReference type="ARBA" id="ARBA00022840"/>
    </source>
</evidence>
<dbReference type="Pfam" id="PF00750">
    <property type="entry name" value="tRNA-synt_1d"/>
    <property type="match status" value="1"/>
</dbReference>
<evidence type="ECO:0000256" key="6">
    <source>
        <dbReference type="ARBA" id="ARBA00022917"/>
    </source>
</evidence>
<gene>
    <name evidence="12" type="ORF">OFUS_LOCUS4511</name>
</gene>
<proteinExistence type="inferred from homology"/>
<organism evidence="12 13">
    <name type="scientific">Owenia fusiformis</name>
    <name type="common">Polychaete worm</name>
    <dbReference type="NCBI Taxonomy" id="6347"/>
    <lineage>
        <taxon>Eukaryota</taxon>
        <taxon>Metazoa</taxon>
        <taxon>Spiralia</taxon>
        <taxon>Lophotrochozoa</taxon>
        <taxon>Annelida</taxon>
        <taxon>Polychaeta</taxon>
        <taxon>Sedentaria</taxon>
        <taxon>Canalipalpata</taxon>
        <taxon>Sabellida</taxon>
        <taxon>Oweniida</taxon>
        <taxon>Oweniidae</taxon>
        <taxon>Owenia</taxon>
    </lineage>
</organism>
<dbReference type="SUPFAM" id="SSF52374">
    <property type="entry name" value="Nucleotidylyl transferase"/>
    <property type="match status" value="1"/>
</dbReference>
<dbReference type="SUPFAM" id="SSF55190">
    <property type="entry name" value="Arginyl-tRNA synthetase (ArgRS), N-terminal 'additional' domain"/>
    <property type="match status" value="1"/>
</dbReference>
<dbReference type="PRINTS" id="PR01038">
    <property type="entry name" value="TRNASYNTHARG"/>
</dbReference>
<dbReference type="Gene3D" id="3.30.1360.70">
    <property type="entry name" value="Arginyl tRNA synthetase N-terminal domain"/>
    <property type="match status" value="1"/>
</dbReference>
<dbReference type="EC" id="6.1.1.19" evidence="2"/>
<dbReference type="Proteomes" id="UP000749559">
    <property type="component" value="Unassembled WGS sequence"/>
</dbReference>
<dbReference type="InterPro" id="IPR001412">
    <property type="entry name" value="aa-tRNA-synth_I_CS"/>
</dbReference>
<dbReference type="GO" id="GO:0005524">
    <property type="term" value="F:ATP binding"/>
    <property type="evidence" value="ECO:0007669"/>
    <property type="project" value="UniProtKB-KW"/>
</dbReference>
<dbReference type="PANTHER" id="PTHR11956:SF5">
    <property type="entry name" value="ARGININE--TRNA LIGASE, CYTOPLASMIC"/>
    <property type="match status" value="1"/>
</dbReference>
<evidence type="ECO:0000256" key="1">
    <source>
        <dbReference type="ARBA" id="ARBA00005594"/>
    </source>
</evidence>
<dbReference type="GO" id="GO:0004814">
    <property type="term" value="F:arginine-tRNA ligase activity"/>
    <property type="evidence" value="ECO:0007669"/>
    <property type="project" value="UniProtKB-EC"/>
</dbReference>
<keyword evidence="5 10" id="KW-0067">ATP-binding</keyword>
<evidence type="ECO:0000313" key="13">
    <source>
        <dbReference type="Proteomes" id="UP000749559"/>
    </source>
</evidence>
<dbReference type="PROSITE" id="PS00178">
    <property type="entry name" value="AA_TRNA_LIGASE_I"/>
    <property type="match status" value="1"/>
</dbReference>
<dbReference type="InterPro" id="IPR005148">
    <property type="entry name" value="Arg-tRNA-synth_N"/>
</dbReference>
<dbReference type="InterPro" id="IPR014729">
    <property type="entry name" value="Rossmann-like_a/b/a_fold"/>
</dbReference>
<keyword evidence="13" id="KW-1185">Reference proteome</keyword>
<dbReference type="GO" id="GO:0006420">
    <property type="term" value="P:arginyl-tRNA aminoacylation"/>
    <property type="evidence" value="ECO:0007669"/>
    <property type="project" value="InterPro"/>
</dbReference>
<evidence type="ECO:0000256" key="3">
    <source>
        <dbReference type="ARBA" id="ARBA00022598"/>
    </source>
</evidence>
<dbReference type="AlphaFoldDB" id="A0A8S4N7U2"/>
<protein>
    <recommendedName>
        <fullName evidence="2">arginine--tRNA ligase</fullName>
        <ecNumber evidence="2">6.1.1.19</ecNumber>
    </recommendedName>
    <alternativeName>
        <fullName evidence="8">Arginyl-tRNA synthetase</fullName>
    </alternativeName>
</protein>